<dbReference type="EMBL" id="JASSZA010000005">
    <property type="protein sequence ID" value="KAK2112794.1"/>
    <property type="molecule type" value="Genomic_DNA"/>
</dbReference>
<evidence type="ECO:0000313" key="2">
    <source>
        <dbReference type="Proteomes" id="UP001266305"/>
    </source>
</evidence>
<comment type="caution">
    <text evidence="1">The sequence shown here is derived from an EMBL/GenBank/DDBJ whole genome shotgun (WGS) entry which is preliminary data.</text>
</comment>
<dbReference type="Proteomes" id="UP001266305">
    <property type="component" value="Unassembled WGS sequence"/>
</dbReference>
<sequence length="164" mass="17940">MPPYRTLLCQATPRGLPDGTAANLVGKERPSPSPKYKLPPILLSSPLVTTCPHQWMDQAIASKLLPGGRGVIVHLYQMSFTRRASKNKVLCNTTEFPLWSSPVSSQQATVPSGLTCCEDLNAAEFHLSASTREDGLIKELRENAAKIPARVQSLTLDFLLILML</sequence>
<reference evidence="1 2" key="1">
    <citation type="submission" date="2023-05" db="EMBL/GenBank/DDBJ databases">
        <title>B98-5 Cell Line De Novo Hybrid Assembly: An Optical Mapping Approach.</title>
        <authorList>
            <person name="Kananen K."/>
            <person name="Auerbach J.A."/>
            <person name="Kautto E."/>
            <person name="Blachly J.S."/>
        </authorList>
    </citation>
    <scope>NUCLEOTIDE SEQUENCE [LARGE SCALE GENOMIC DNA]</scope>
    <source>
        <strain evidence="1">B95-8</strain>
        <tissue evidence="1">Cell line</tissue>
    </source>
</reference>
<protein>
    <submittedName>
        <fullName evidence="1">Uncharacterized protein</fullName>
    </submittedName>
</protein>
<gene>
    <name evidence="1" type="ORF">P7K49_012541</name>
</gene>
<accession>A0ABQ9VVC0</accession>
<organism evidence="1 2">
    <name type="scientific">Saguinus oedipus</name>
    <name type="common">Cotton-top tamarin</name>
    <name type="synonym">Oedipomidas oedipus</name>
    <dbReference type="NCBI Taxonomy" id="9490"/>
    <lineage>
        <taxon>Eukaryota</taxon>
        <taxon>Metazoa</taxon>
        <taxon>Chordata</taxon>
        <taxon>Craniata</taxon>
        <taxon>Vertebrata</taxon>
        <taxon>Euteleostomi</taxon>
        <taxon>Mammalia</taxon>
        <taxon>Eutheria</taxon>
        <taxon>Euarchontoglires</taxon>
        <taxon>Primates</taxon>
        <taxon>Haplorrhini</taxon>
        <taxon>Platyrrhini</taxon>
        <taxon>Cebidae</taxon>
        <taxon>Callitrichinae</taxon>
        <taxon>Saguinus</taxon>
    </lineage>
</organism>
<keyword evidence="2" id="KW-1185">Reference proteome</keyword>
<name>A0ABQ9VVC0_SAGOE</name>
<evidence type="ECO:0000313" key="1">
    <source>
        <dbReference type="EMBL" id="KAK2112794.1"/>
    </source>
</evidence>
<proteinExistence type="predicted"/>